<proteinExistence type="predicted"/>
<sequence length="86" mass="8809">MMTANDNRPDNHSSDRQTACEAQETALSREGRSLSAWALLGAVAFVIAAVLLAFNVWTGGGTSPAPRAPAGASSPSTAPPPTQDTN</sequence>
<evidence type="ECO:0000256" key="2">
    <source>
        <dbReference type="SAM" id="Phobius"/>
    </source>
</evidence>
<comment type="caution">
    <text evidence="3">The sequence shown here is derived from an EMBL/GenBank/DDBJ whole genome shotgun (WGS) entry which is preliminary data.</text>
</comment>
<reference evidence="3 4" key="1">
    <citation type="submission" date="2015-11" db="EMBL/GenBank/DDBJ databases">
        <title>Draft Genome Sequence of the Strain BR 10423 (Rhizobium sp.) isolated from nodules of Mimosa pudica.</title>
        <authorList>
            <person name="Barauna A.C."/>
            <person name="Zilli J.E."/>
            <person name="Simoes-Araujo J.L."/>
            <person name="Reis V.M."/>
            <person name="James E.K."/>
            <person name="Reis F.B.Jr."/>
            <person name="Rouws L.F."/>
            <person name="Passos S.R."/>
            <person name="Gois S.R."/>
        </authorList>
    </citation>
    <scope>NUCLEOTIDE SEQUENCE [LARGE SCALE GENOMIC DNA]</scope>
    <source>
        <strain evidence="3 4">BR10423</strain>
    </source>
</reference>
<gene>
    <name evidence="3" type="ORF">AS026_06105</name>
</gene>
<dbReference type="EMBL" id="LNCD01000078">
    <property type="protein sequence ID" value="KWV51673.1"/>
    <property type="molecule type" value="Genomic_DNA"/>
</dbReference>
<evidence type="ECO:0000313" key="4">
    <source>
        <dbReference type="Proteomes" id="UP000068164"/>
    </source>
</evidence>
<keyword evidence="2" id="KW-1133">Transmembrane helix</keyword>
<feature type="compositionally biased region" description="Low complexity" evidence="1">
    <location>
        <begin position="63"/>
        <end position="76"/>
    </location>
</feature>
<feature type="compositionally biased region" description="Pro residues" evidence="1">
    <location>
        <begin position="77"/>
        <end position="86"/>
    </location>
</feature>
<protein>
    <submittedName>
        <fullName evidence="3">Uncharacterized protein</fullName>
    </submittedName>
</protein>
<keyword evidence="4" id="KW-1185">Reference proteome</keyword>
<feature type="region of interest" description="Disordered" evidence="1">
    <location>
        <begin position="1"/>
        <end position="24"/>
    </location>
</feature>
<dbReference type="Proteomes" id="UP000068164">
    <property type="component" value="Unassembled WGS sequence"/>
</dbReference>
<accession>A0A109JMR5</accession>
<name>A0A109JMR5_9HYPH</name>
<organism evidence="3 4">
    <name type="scientific">Rhizobium altiplani</name>
    <dbReference type="NCBI Taxonomy" id="1864509"/>
    <lineage>
        <taxon>Bacteria</taxon>
        <taxon>Pseudomonadati</taxon>
        <taxon>Pseudomonadota</taxon>
        <taxon>Alphaproteobacteria</taxon>
        <taxon>Hyphomicrobiales</taxon>
        <taxon>Rhizobiaceae</taxon>
        <taxon>Rhizobium/Agrobacterium group</taxon>
        <taxon>Rhizobium</taxon>
    </lineage>
</organism>
<dbReference type="AlphaFoldDB" id="A0A109JMR5"/>
<evidence type="ECO:0000256" key="1">
    <source>
        <dbReference type="SAM" id="MobiDB-lite"/>
    </source>
</evidence>
<evidence type="ECO:0000313" key="3">
    <source>
        <dbReference type="EMBL" id="KWV51673.1"/>
    </source>
</evidence>
<keyword evidence="2" id="KW-0812">Transmembrane</keyword>
<feature type="transmembrane region" description="Helical" evidence="2">
    <location>
        <begin position="36"/>
        <end position="57"/>
    </location>
</feature>
<keyword evidence="2" id="KW-0472">Membrane</keyword>
<dbReference type="OrthoDB" id="8404416at2"/>
<feature type="region of interest" description="Disordered" evidence="1">
    <location>
        <begin position="60"/>
        <end position="86"/>
    </location>
</feature>